<evidence type="ECO:0000313" key="2">
    <source>
        <dbReference type="Proteomes" id="UP001106592"/>
    </source>
</evidence>
<dbReference type="EMBL" id="JAHTBI010000161">
    <property type="protein sequence ID" value="MBV6290465.1"/>
    <property type="molecule type" value="Genomic_DNA"/>
</dbReference>
<reference evidence="1" key="1">
    <citation type="journal article" date="2022" name="Int. J. Syst. Evol. Microbiol.">
        <title>Pseudomonas aegrilactucae sp. nov. and Pseudomonas morbosilactucae sp. nov., pathogens causing bacterial rot of lettuce in Japan.</title>
        <authorList>
            <person name="Sawada H."/>
            <person name="Fujikawa T."/>
            <person name="Satou M."/>
        </authorList>
    </citation>
    <scope>NUCLEOTIDE SEQUENCE</scope>
    <source>
        <strain evidence="1">MAFF 301350</strain>
    </source>
</reference>
<gene>
    <name evidence="1" type="ORF">KUO17_26210</name>
</gene>
<protein>
    <submittedName>
        <fullName evidence="1">AHH domain-containing protein</fullName>
    </submittedName>
</protein>
<dbReference type="Pfam" id="PF14412">
    <property type="entry name" value="AHH"/>
    <property type="match status" value="1"/>
</dbReference>
<dbReference type="AlphaFoldDB" id="A0A9Q3AHG7"/>
<reference evidence="1" key="2">
    <citation type="journal article" date="2023" name="Plant Pathol.">
        <title>Dismantling and reorganizing Pseudomonas marginalis sensu#lato.</title>
        <authorList>
            <person name="Sawada H."/>
            <person name="Fujikawa T."/>
            <person name="Satou M."/>
        </authorList>
    </citation>
    <scope>NUCLEOTIDE SEQUENCE</scope>
    <source>
        <strain evidence="1">MAFF 301350</strain>
    </source>
</reference>
<name>A0A9Q3AHG7_9PSED</name>
<proteinExistence type="predicted"/>
<feature type="non-terminal residue" evidence="1">
    <location>
        <position position="1"/>
    </location>
</feature>
<dbReference type="InterPro" id="IPR032871">
    <property type="entry name" value="AHH_dom_containing"/>
</dbReference>
<comment type="caution">
    <text evidence="1">The sequence shown here is derived from an EMBL/GenBank/DDBJ whole genome shotgun (WGS) entry which is preliminary data.</text>
</comment>
<keyword evidence="2" id="KW-1185">Reference proteome</keyword>
<dbReference type="Proteomes" id="UP001106592">
    <property type="component" value="Unassembled WGS sequence"/>
</dbReference>
<evidence type="ECO:0000313" key="1">
    <source>
        <dbReference type="EMBL" id="MBV6290465.1"/>
    </source>
</evidence>
<sequence>GLCSKKLDDALGGTPKDEMQAHHLIPQKVWRDHDEFFIRIGMSEDMDKKENGLLMPDSAEGAKKMKRVFYHCGPHGKVYSPIVKRMVVNIEKEFINEEIDEAGARAKISAMQGRLRLGLSASGNKQRRVR</sequence>
<organism evidence="1 2">
    <name type="scientific">Pseudomonas aegrilactucae</name>
    <dbReference type="NCBI Taxonomy" id="2854028"/>
    <lineage>
        <taxon>Bacteria</taxon>
        <taxon>Pseudomonadati</taxon>
        <taxon>Pseudomonadota</taxon>
        <taxon>Gammaproteobacteria</taxon>
        <taxon>Pseudomonadales</taxon>
        <taxon>Pseudomonadaceae</taxon>
        <taxon>Pseudomonas</taxon>
    </lineage>
</organism>
<dbReference type="RefSeq" id="WP_217978451.1">
    <property type="nucleotide sequence ID" value="NZ_JAHTBI010000161.1"/>
</dbReference>
<accession>A0A9Q3AHG7</accession>